<protein>
    <recommendedName>
        <fullName evidence="4">Transposase (putative) YhgA-like domain-containing protein</fullName>
    </recommendedName>
</protein>
<evidence type="ECO:0008006" key="4">
    <source>
        <dbReference type="Google" id="ProtNLM"/>
    </source>
</evidence>
<name>A0A644WP68_9ZZZZ</name>
<accession>A0A644WP68</accession>
<dbReference type="PANTHER" id="PTHR34611">
    <property type="match status" value="1"/>
</dbReference>
<evidence type="ECO:0000313" key="3">
    <source>
        <dbReference type="EMBL" id="MPM05686.1"/>
    </source>
</evidence>
<reference evidence="3" key="1">
    <citation type="submission" date="2019-08" db="EMBL/GenBank/DDBJ databases">
        <authorList>
            <person name="Kucharzyk K."/>
            <person name="Murdoch R.W."/>
            <person name="Higgins S."/>
            <person name="Loffler F."/>
        </authorList>
    </citation>
    <scope>NUCLEOTIDE SEQUENCE</scope>
</reference>
<dbReference type="InterPro" id="IPR006842">
    <property type="entry name" value="Transposase_31"/>
</dbReference>
<dbReference type="GO" id="GO:0006310">
    <property type="term" value="P:DNA recombination"/>
    <property type="evidence" value="ECO:0007669"/>
    <property type="project" value="TreeGrafter"/>
</dbReference>
<dbReference type="EMBL" id="VSSQ01001155">
    <property type="protein sequence ID" value="MPM05686.1"/>
    <property type="molecule type" value="Genomic_DNA"/>
</dbReference>
<comment type="caution">
    <text evidence="3">The sequence shown here is derived from an EMBL/GenBank/DDBJ whole genome shotgun (WGS) entry which is preliminary data.</text>
</comment>
<sequence>MNDSTKNNIHDKSYKDLFSNKETFLNLIQNFVNNTWGSQLTKDNLTLINKSYILSDYEEQESDIVYKANFNGNDVFFYVLLEFQSSVDFRMPIRLLLYMIEIWREILKNTKLNEFRRKSFRLPAIVPIVLYNGKKKWTSSKELKDVISNSKIFGENILNFKYEFIDINSYDKEELYNKQDISSAIFLLDQNIDRIEFYDRLKDIIIQFNKLSGEEKMQLKHWLVNINTEEYNFKDNIEKIFSSNKEEVLNVTSNISRGLEKLKEDGIEEGKAKGKIEGKIEGKTEILIKQLSRKFKSLPEEYIEKIKTLPESIVENIATDIFDLESLEDLKKYF</sequence>
<dbReference type="GO" id="GO:1990238">
    <property type="term" value="F:double-stranded DNA endonuclease activity"/>
    <property type="evidence" value="ECO:0007669"/>
    <property type="project" value="TreeGrafter"/>
</dbReference>
<feature type="domain" description="DUF4351" evidence="2">
    <location>
        <begin position="277"/>
        <end position="334"/>
    </location>
</feature>
<dbReference type="Pfam" id="PF04754">
    <property type="entry name" value="Transposase_31"/>
    <property type="match status" value="1"/>
</dbReference>
<evidence type="ECO:0000259" key="2">
    <source>
        <dbReference type="Pfam" id="PF14261"/>
    </source>
</evidence>
<organism evidence="3">
    <name type="scientific">bioreactor metagenome</name>
    <dbReference type="NCBI Taxonomy" id="1076179"/>
    <lineage>
        <taxon>unclassified sequences</taxon>
        <taxon>metagenomes</taxon>
        <taxon>ecological metagenomes</taxon>
    </lineage>
</organism>
<evidence type="ECO:0000259" key="1">
    <source>
        <dbReference type="Pfam" id="PF04754"/>
    </source>
</evidence>
<dbReference type="AlphaFoldDB" id="A0A644WP68"/>
<dbReference type="InterPro" id="IPR025587">
    <property type="entry name" value="DUF4351"/>
</dbReference>
<dbReference type="Pfam" id="PF14261">
    <property type="entry name" value="DUF4351"/>
    <property type="match status" value="1"/>
</dbReference>
<dbReference type="InterPro" id="IPR051699">
    <property type="entry name" value="Rpn/YhgA-like_nuclease"/>
</dbReference>
<feature type="domain" description="Transposase (putative) YhgA-like" evidence="1">
    <location>
        <begin position="9"/>
        <end position="210"/>
    </location>
</feature>
<proteinExistence type="predicted"/>
<dbReference type="PANTHER" id="PTHR34611:SF2">
    <property type="entry name" value="INACTIVE RECOMBINATION-PROMOTING NUCLEASE-LIKE PROTEIN RPNE-RELATED"/>
    <property type="match status" value="1"/>
</dbReference>
<gene>
    <name evidence="3" type="ORF">SDC9_51977</name>
</gene>